<protein>
    <submittedName>
        <fullName evidence="1">DUF177 domain-containing protein</fullName>
    </submittedName>
</protein>
<dbReference type="Proteomes" id="UP000823619">
    <property type="component" value="Unassembled WGS sequence"/>
</dbReference>
<accession>A0A9D9ECS9</accession>
<dbReference type="Pfam" id="PF02620">
    <property type="entry name" value="YceD"/>
    <property type="match status" value="1"/>
</dbReference>
<evidence type="ECO:0000313" key="2">
    <source>
        <dbReference type="Proteomes" id="UP000823619"/>
    </source>
</evidence>
<reference evidence="1" key="1">
    <citation type="submission" date="2020-10" db="EMBL/GenBank/DDBJ databases">
        <authorList>
            <person name="Gilroy R."/>
        </authorList>
    </citation>
    <scope>NUCLEOTIDE SEQUENCE</scope>
    <source>
        <strain evidence="1">D5-748</strain>
    </source>
</reference>
<comment type="caution">
    <text evidence="1">The sequence shown here is derived from an EMBL/GenBank/DDBJ whole genome shotgun (WGS) entry which is preliminary data.</text>
</comment>
<organism evidence="1 2">
    <name type="scientific">Candidatus Cryptobacteroides merdavium</name>
    <dbReference type="NCBI Taxonomy" id="2840769"/>
    <lineage>
        <taxon>Bacteria</taxon>
        <taxon>Pseudomonadati</taxon>
        <taxon>Bacteroidota</taxon>
        <taxon>Bacteroidia</taxon>
        <taxon>Bacteroidales</taxon>
        <taxon>Candidatus Cryptobacteroides</taxon>
    </lineage>
</organism>
<dbReference type="AlphaFoldDB" id="A0A9D9ECS9"/>
<dbReference type="EMBL" id="JADIMO010000025">
    <property type="protein sequence ID" value="MBO8444458.1"/>
    <property type="molecule type" value="Genomic_DNA"/>
</dbReference>
<sequence length="174" mass="18889">MIPLNGLASGRKDFRWKADKEFFGSFGNADILDADLVAEVSAEKAGRSIDVDCRIEGTVTVRCDRCMEDLVLPVDSAAGLRVKFGDEPEGGEESTEDGREAIYLPSSDSNLDMRQVIYDYACLALPMQRFHEDGKCNPDVISRLESGISIQGTESQVNPFSALAGLFDGEGGRS</sequence>
<name>A0A9D9ECS9_9BACT</name>
<proteinExistence type="predicted"/>
<evidence type="ECO:0000313" key="1">
    <source>
        <dbReference type="EMBL" id="MBO8444458.1"/>
    </source>
</evidence>
<gene>
    <name evidence="1" type="ORF">IAC23_02020</name>
</gene>
<dbReference type="InterPro" id="IPR003772">
    <property type="entry name" value="YceD"/>
</dbReference>
<reference evidence="1" key="2">
    <citation type="journal article" date="2021" name="PeerJ">
        <title>Extensive microbial diversity within the chicken gut microbiome revealed by metagenomics and culture.</title>
        <authorList>
            <person name="Gilroy R."/>
            <person name="Ravi A."/>
            <person name="Getino M."/>
            <person name="Pursley I."/>
            <person name="Horton D.L."/>
            <person name="Alikhan N.F."/>
            <person name="Baker D."/>
            <person name="Gharbi K."/>
            <person name="Hall N."/>
            <person name="Watson M."/>
            <person name="Adriaenssens E.M."/>
            <person name="Foster-Nyarko E."/>
            <person name="Jarju S."/>
            <person name="Secka A."/>
            <person name="Antonio M."/>
            <person name="Oren A."/>
            <person name="Chaudhuri R.R."/>
            <person name="La Ragione R."/>
            <person name="Hildebrand F."/>
            <person name="Pallen M.J."/>
        </authorList>
    </citation>
    <scope>NUCLEOTIDE SEQUENCE</scope>
    <source>
        <strain evidence="1">D5-748</strain>
    </source>
</reference>